<dbReference type="GO" id="GO:0046930">
    <property type="term" value="C:pore complex"/>
    <property type="evidence" value="ECO:0007669"/>
    <property type="project" value="UniProtKB-KW"/>
</dbReference>
<evidence type="ECO:0000256" key="10">
    <source>
        <dbReference type="ARBA" id="ARBA00023237"/>
    </source>
</evidence>
<keyword evidence="5" id="KW-0812">Transmembrane</keyword>
<evidence type="ECO:0000256" key="3">
    <source>
        <dbReference type="ARBA" id="ARBA00022448"/>
    </source>
</evidence>
<dbReference type="GO" id="GO:0006811">
    <property type="term" value="P:monoatomic ion transport"/>
    <property type="evidence" value="ECO:0007669"/>
    <property type="project" value="UniProtKB-KW"/>
</dbReference>
<keyword evidence="9" id="KW-0472">Membrane</keyword>
<feature type="compositionally biased region" description="Polar residues" evidence="11">
    <location>
        <begin position="43"/>
        <end position="56"/>
    </location>
</feature>
<gene>
    <name evidence="14" type="ORF">DTO96_100375</name>
</gene>
<dbReference type="SUPFAM" id="SSF56935">
    <property type="entry name" value="Porins"/>
    <property type="match status" value="1"/>
</dbReference>
<dbReference type="GO" id="GO:0009279">
    <property type="term" value="C:cell outer membrane"/>
    <property type="evidence" value="ECO:0007669"/>
    <property type="project" value="UniProtKB-SubCell"/>
</dbReference>
<dbReference type="Gene3D" id="2.40.160.10">
    <property type="entry name" value="Porin"/>
    <property type="match status" value="1"/>
</dbReference>
<dbReference type="PRINTS" id="PR00184">
    <property type="entry name" value="NEISSPPORIN"/>
</dbReference>
<keyword evidence="3" id="KW-0813">Transport</keyword>
<evidence type="ECO:0000256" key="1">
    <source>
        <dbReference type="ARBA" id="ARBA00004571"/>
    </source>
</evidence>
<keyword evidence="7" id="KW-0406">Ion transport</keyword>
<protein>
    <submittedName>
        <fullName evidence="14">Outer membrane porin protein 32</fullName>
    </submittedName>
</protein>
<dbReference type="GO" id="GO:0015288">
    <property type="term" value="F:porin activity"/>
    <property type="evidence" value="ECO:0007669"/>
    <property type="project" value="UniProtKB-KW"/>
</dbReference>
<feature type="domain" description="Porin" evidence="13">
    <location>
        <begin position="7"/>
        <end position="294"/>
    </location>
</feature>
<evidence type="ECO:0000259" key="13">
    <source>
        <dbReference type="Pfam" id="PF13609"/>
    </source>
</evidence>
<dbReference type="InterPro" id="IPR002299">
    <property type="entry name" value="Porin_Neis"/>
</dbReference>
<accession>A0A345D8H7</accession>
<keyword evidence="15" id="KW-1185">Reference proteome</keyword>
<dbReference type="OrthoDB" id="8982743at2"/>
<dbReference type="Pfam" id="PF13609">
    <property type="entry name" value="Porin_4"/>
    <property type="match status" value="1"/>
</dbReference>
<dbReference type="RefSeq" id="WP_114561938.1">
    <property type="nucleotide sequence ID" value="NZ_CP031124.1"/>
</dbReference>
<evidence type="ECO:0000313" key="15">
    <source>
        <dbReference type="Proteomes" id="UP000252182"/>
    </source>
</evidence>
<feature type="signal peptide" evidence="12">
    <location>
        <begin position="1"/>
        <end position="20"/>
    </location>
</feature>
<dbReference type="InterPro" id="IPR050298">
    <property type="entry name" value="Gram-neg_bact_OMP"/>
</dbReference>
<dbReference type="InterPro" id="IPR033900">
    <property type="entry name" value="Gram_neg_porin_domain"/>
</dbReference>
<keyword evidence="8" id="KW-0626">Porin</keyword>
<keyword evidence="6 12" id="KW-0732">Signal</keyword>
<dbReference type="PANTHER" id="PTHR34501:SF9">
    <property type="entry name" value="MAJOR OUTER MEMBRANE PROTEIN P.IA"/>
    <property type="match status" value="1"/>
</dbReference>
<dbReference type="EMBL" id="CP031124">
    <property type="protein sequence ID" value="AXF84665.1"/>
    <property type="molecule type" value="Genomic_DNA"/>
</dbReference>
<dbReference type="InterPro" id="IPR023614">
    <property type="entry name" value="Porin_dom_sf"/>
</dbReference>
<evidence type="ECO:0000313" key="14">
    <source>
        <dbReference type="EMBL" id="AXF84665.1"/>
    </source>
</evidence>
<name>A0A345D8H7_9BURK</name>
<comment type="subcellular location">
    <subcellularLocation>
        <location evidence="1">Cell outer membrane</location>
        <topology evidence="1">Multi-pass membrane protein</topology>
    </subcellularLocation>
</comment>
<keyword evidence="10" id="KW-0998">Cell outer membrane</keyword>
<dbReference type="Proteomes" id="UP000252182">
    <property type="component" value="Chromosome"/>
</dbReference>
<evidence type="ECO:0000256" key="5">
    <source>
        <dbReference type="ARBA" id="ARBA00022692"/>
    </source>
</evidence>
<dbReference type="PANTHER" id="PTHR34501">
    <property type="entry name" value="PROTEIN YDDL-RELATED"/>
    <property type="match status" value="1"/>
</dbReference>
<reference evidence="15" key="1">
    <citation type="submission" date="2018-07" db="EMBL/GenBank/DDBJ databases">
        <authorList>
            <person name="Kim H."/>
        </authorList>
    </citation>
    <scope>NUCLEOTIDE SEQUENCE [LARGE SCALE GENOMIC DNA]</scope>
    <source>
        <strain evidence="15">F02</strain>
    </source>
</reference>
<dbReference type="KEGG" id="hyf:DTO96_100375"/>
<dbReference type="AlphaFoldDB" id="A0A345D8H7"/>
<evidence type="ECO:0000256" key="8">
    <source>
        <dbReference type="ARBA" id="ARBA00023114"/>
    </source>
</evidence>
<dbReference type="CDD" id="cd00342">
    <property type="entry name" value="gram_neg_porins"/>
    <property type="match status" value="1"/>
</dbReference>
<evidence type="ECO:0000256" key="7">
    <source>
        <dbReference type="ARBA" id="ARBA00023065"/>
    </source>
</evidence>
<evidence type="ECO:0000256" key="9">
    <source>
        <dbReference type="ARBA" id="ARBA00023136"/>
    </source>
</evidence>
<proteinExistence type="predicted"/>
<sequence>MKKSLLALAVLASAAGAANAASSVTMYGRMDVGYESAHHDGKSVTQDNGTANTNMSRFGIKGQEDLGNGLAATFKLEGRFNGDTGSYAKDMFDRESTVGLKGNFGSVRFGRATAALENGLGDFVIGERALGFSNYASATRHSNSAFYDYSMGGLTAGANVSTKGGDSGNATEGTGKIGYGLYAKYSANNFGLGAAYQRDGVALTKEWGVAASYTFNPVTLGASYADQKADGTSTHTKTINAFVSGAVTSNDTVYAQYNRVKVTNASAVTAYGLGYNHALSKRTSVYGEVARNKRTSLTGELVSGYDYSVAMRHAF</sequence>
<evidence type="ECO:0000256" key="11">
    <source>
        <dbReference type="SAM" id="MobiDB-lite"/>
    </source>
</evidence>
<feature type="region of interest" description="Disordered" evidence="11">
    <location>
        <begin position="38"/>
        <end position="57"/>
    </location>
</feature>
<organism evidence="14 15">
    <name type="scientific">Ephemeroptericola cinctiostellae</name>
    <dbReference type="NCBI Taxonomy" id="2268024"/>
    <lineage>
        <taxon>Bacteria</taxon>
        <taxon>Pseudomonadati</taxon>
        <taxon>Pseudomonadota</taxon>
        <taxon>Betaproteobacteria</taxon>
        <taxon>Burkholderiales</taxon>
        <taxon>Burkholderiaceae</taxon>
        <taxon>Ephemeroptericola</taxon>
    </lineage>
</organism>
<comment type="subunit">
    <text evidence="2">Homotrimer.</text>
</comment>
<evidence type="ECO:0000256" key="4">
    <source>
        <dbReference type="ARBA" id="ARBA00022452"/>
    </source>
</evidence>
<keyword evidence="4" id="KW-1134">Transmembrane beta strand</keyword>
<evidence type="ECO:0000256" key="6">
    <source>
        <dbReference type="ARBA" id="ARBA00022729"/>
    </source>
</evidence>
<feature type="chain" id="PRO_5016716434" evidence="12">
    <location>
        <begin position="21"/>
        <end position="315"/>
    </location>
</feature>
<evidence type="ECO:0000256" key="2">
    <source>
        <dbReference type="ARBA" id="ARBA00011233"/>
    </source>
</evidence>
<evidence type="ECO:0000256" key="12">
    <source>
        <dbReference type="SAM" id="SignalP"/>
    </source>
</evidence>